<sequence length="161" mass="17611">MTVPFGSGRAQPYITRPGTPQEAAIMATIAAAVSLSPWSEERLLAACMDERTTGPVVRVIEEAGEVLGFMVYARVLDEVTVLEIAVCAEYQGRGLGQALLCSALQEMRRVGAVRCLLEVRESNQPARRLYQRNGFSIDGTRKQYYPCADGREDALLMSAPL</sequence>
<dbReference type="InterPro" id="IPR016181">
    <property type="entry name" value="Acyl_CoA_acyltransferase"/>
</dbReference>
<keyword evidence="7" id="KW-1185">Reference proteome</keyword>
<dbReference type="Pfam" id="PF00583">
    <property type="entry name" value="Acetyltransf_1"/>
    <property type="match status" value="1"/>
</dbReference>
<dbReference type="InterPro" id="IPR000182">
    <property type="entry name" value="GNAT_dom"/>
</dbReference>
<dbReference type="CDD" id="cd04301">
    <property type="entry name" value="NAT_SF"/>
    <property type="match status" value="1"/>
</dbReference>
<name>A0ABT3T1K8_9GAMM</name>
<dbReference type="PANTHER" id="PTHR43420">
    <property type="entry name" value="ACETYLTRANSFERASE"/>
    <property type="match status" value="1"/>
</dbReference>
<dbReference type="PROSITE" id="PS51186">
    <property type="entry name" value="GNAT"/>
    <property type="match status" value="1"/>
</dbReference>
<dbReference type="Proteomes" id="UP001143304">
    <property type="component" value="Unassembled WGS sequence"/>
</dbReference>
<organism evidence="6 7">
    <name type="scientific">Candidatus Marimicrobium litorale</name>
    <dbReference type="NCBI Taxonomy" id="2518991"/>
    <lineage>
        <taxon>Bacteria</taxon>
        <taxon>Pseudomonadati</taxon>
        <taxon>Pseudomonadota</taxon>
        <taxon>Gammaproteobacteria</taxon>
        <taxon>Cellvibrionales</taxon>
        <taxon>Halieaceae</taxon>
        <taxon>Marimicrobium</taxon>
    </lineage>
</organism>
<dbReference type="InterPro" id="IPR006464">
    <property type="entry name" value="AcTrfase_RimI/Ard1"/>
</dbReference>
<reference evidence="6" key="1">
    <citation type="submission" date="2019-02" db="EMBL/GenBank/DDBJ databases">
        <authorList>
            <person name="Li S.-H."/>
        </authorList>
    </citation>
    <scope>NUCLEOTIDE SEQUENCE</scope>
    <source>
        <strain evidence="6">IMCC11814</strain>
    </source>
</reference>
<dbReference type="SUPFAM" id="SSF55729">
    <property type="entry name" value="Acyl-CoA N-acyltransferases (Nat)"/>
    <property type="match status" value="1"/>
</dbReference>
<evidence type="ECO:0000256" key="1">
    <source>
        <dbReference type="ARBA" id="ARBA00005395"/>
    </source>
</evidence>
<evidence type="ECO:0000256" key="2">
    <source>
        <dbReference type="ARBA" id="ARBA00022490"/>
    </source>
</evidence>
<dbReference type="EMBL" id="SHNO01000001">
    <property type="protein sequence ID" value="MCX2975740.1"/>
    <property type="molecule type" value="Genomic_DNA"/>
</dbReference>
<dbReference type="RefSeq" id="WP_279247507.1">
    <property type="nucleotide sequence ID" value="NZ_SHNO01000001.1"/>
</dbReference>
<dbReference type="NCBIfam" id="TIGR01575">
    <property type="entry name" value="rimI"/>
    <property type="match status" value="1"/>
</dbReference>
<dbReference type="InterPro" id="IPR050680">
    <property type="entry name" value="YpeA/RimI_acetyltransf"/>
</dbReference>
<keyword evidence="4" id="KW-0012">Acyltransferase</keyword>
<proteinExistence type="inferred from homology"/>
<comment type="similarity">
    <text evidence="1">Belongs to the acetyltransferase family. RimI subfamily.</text>
</comment>
<dbReference type="Gene3D" id="3.40.630.30">
    <property type="match status" value="1"/>
</dbReference>
<keyword evidence="2" id="KW-0963">Cytoplasm</keyword>
<keyword evidence="3" id="KW-0808">Transferase</keyword>
<evidence type="ECO:0000259" key="5">
    <source>
        <dbReference type="PROSITE" id="PS51186"/>
    </source>
</evidence>
<evidence type="ECO:0000256" key="3">
    <source>
        <dbReference type="ARBA" id="ARBA00022679"/>
    </source>
</evidence>
<evidence type="ECO:0000313" key="7">
    <source>
        <dbReference type="Proteomes" id="UP001143304"/>
    </source>
</evidence>
<evidence type="ECO:0000313" key="6">
    <source>
        <dbReference type="EMBL" id="MCX2975740.1"/>
    </source>
</evidence>
<gene>
    <name evidence="6" type="primary">rimI</name>
    <name evidence="6" type="ORF">EYC82_00035</name>
</gene>
<comment type="caution">
    <text evidence="6">The sequence shown here is derived from an EMBL/GenBank/DDBJ whole genome shotgun (WGS) entry which is preliminary data.</text>
</comment>
<protein>
    <submittedName>
        <fullName evidence="6">Ribosomal-protein-alanine N-acetyltransferase</fullName>
    </submittedName>
</protein>
<feature type="domain" description="N-acetyltransferase" evidence="5">
    <location>
        <begin position="13"/>
        <end position="161"/>
    </location>
</feature>
<accession>A0ABT3T1K8</accession>
<dbReference type="PANTHER" id="PTHR43420:SF44">
    <property type="entry name" value="ACETYLTRANSFERASE YPEA"/>
    <property type="match status" value="1"/>
</dbReference>
<evidence type="ECO:0000256" key="4">
    <source>
        <dbReference type="ARBA" id="ARBA00023315"/>
    </source>
</evidence>